<organism evidence="1 2">
    <name type="scientific">Flavobacterium xanthum</name>
    <dbReference type="NCBI Taxonomy" id="69322"/>
    <lineage>
        <taxon>Bacteria</taxon>
        <taxon>Pseudomonadati</taxon>
        <taxon>Bacteroidota</taxon>
        <taxon>Flavobacteriia</taxon>
        <taxon>Flavobacteriales</taxon>
        <taxon>Flavobacteriaceae</taxon>
        <taxon>Flavobacterium</taxon>
    </lineage>
</organism>
<keyword evidence="2" id="KW-1185">Reference proteome</keyword>
<protein>
    <submittedName>
        <fullName evidence="1">Uncharacterized protein</fullName>
    </submittedName>
</protein>
<dbReference type="EMBL" id="FRBU01000036">
    <property type="protein sequence ID" value="SHM42898.1"/>
    <property type="molecule type" value="Genomic_DNA"/>
</dbReference>
<dbReference type="AlphaFoldDB" id="A0A1M7IQN0"/>
<accession>A0A1M7IQN0</accession>
<sequence length="182" mass="21861">MKLLFLIFIGWCSFSYSQEKNNFFLNYTLKKNNSTDVLDKFYEFINVPLNNSVNATLWVESKFFKHPENDILDVIYNAKNHKITILAINTIDDKRSLVKIAWIKSSNGYGNLYAIYNLFAVKINNKILFENVLDFNVKNFKIFNVDEIEYVTYKEYFFNHNNAKKMVNFNKKKKFIFWKRDY</sequence>
<evidence type="ECO:0000313" key="1">
    <source>
        <dbReference type="EMBL" id="SHM42898.1"/>
    </source>
</evidence>
<proteinExistence type="predicted"/>
<dbReference type="RefSeq" id="WP_073354785.1">
    <property type="nucleotide sequence ID" value="NZ_FRBU01000036.1"/>
</dbReference>
<evidence type="ECO:0000313" key="2">
    <source>
        <dbReference type="Proteomes" id="UP000184260"/>
    </source>
</evidence>
<name>A0A1M7IQN0_9FLAO</name>
<gene>
    <name evidence="1" type="ORF">SAMN05443669_10363</name>
</gene>
<dbReference type="OrthoDB" id="788362at2"/>
<reference evidence="2" key="1">
    <citation type="submission" date="2016-11" db="EMBL/GenBank/DDBJ databases">
        <authorList>
            <person name="Varghese N."/>
            <person name="Submissions S."/>
        </authorList>
    </citation>
    <scope>NUCLEOTIDE SEQUENCE [LARGE SCALE GENOMIC DNA]</scope>
    <source>
        <strain evidence="2">DSM 3661</strain>
    </source>
</reference>
<dbReference type="Proteomes" id="UP000184260">
    <property type="component" value="Unassembled WGS sequence"/>
</dbReference>